<evidence type="ECO:0000256" key="1">
    <source>
        <dbReference type="SAM" id="Coils"/>
    </source>
</evidence>
<accession>A0A8J6E280</accession>
<dbReference type="AlphaFoldDB" id="A0A8J6E280"/>
<keyword evidence="1" id="KW-0175">Coiled coil</keyword>
<sequence>MDEQEEYVDQSAQRVIELAKQNRNLTVSLESAKDRASKAERQLEEVKQELESIKEKQERPAATPSTSKRSTDSLRNRLGILTVENNKLKTEVTKMKSVLTQEIGESWDLQKLLEGETKWRGRAQQIALLRSKLKHALSDTATDATVATVATPDVEDRNKAHLEDIKQNYRVHISEVEAEAAELRQSNAELKKHNDSLASRSKILERDSARLKEKLRLMVQKTKHDNELIEQLRRMPGRGESSPVSGPGRGRVQSTPVGSGPAIAQASDAQQELEDTVARLKDELEDKDARIAQVTAELEELRRVAQAEAAGAEETSKFQVNALAVETRNLQEIAEKYREHNGELAESLEKMTTRYQNEKRKSLKLGHDLSMLTSAAEPPKPNLNRQRDLEQQLEELEQELEFQLDGAHARVVSLTSALAAKEDEIKLCRQLVEEHKHAYDEALGELALQVQSGGAGGDPQVGRELMDLRGRYNRMVMLLSKHGIEY</sequence>
<dbReference type="PANTHER" id="PTHR31935">
    <property type="entry name" value="COILED-COIL DOMAIN-CONTAINING PROTEIN 13"/>
    <property type="match status" value="1"/>
</dbReference>
<dbReference type="OrthoDB" id="10258312at2759"/>
<evidence type="ECO:0000256" key="2">
    <source>
        <dbReference type="SAM" id="MobiDB-lite"/>
    </source>
</evidence>
<reference evidence="3" key="1">
    <citation type="submission" date="2021-05" db="EMBL/GenBank/DDBJ databases">
        <title>A free-living protist that lacks canonical eukaryotic 1 DNA replication and segregation systems.</title>
        <authorList>
            <person name="Salas-Leiva D.E."/>
            <person name="Tromer E.C."/>
            <person name="Curtis B.A."/>
            <person name="Jerlstrom-Hultqvist J."/>
            <person name="Kolisko M."/>
            <person name="Yi Z."/>
            <person name="Salas-Leiva J.S."/>
            <person name="Gallot-Lavallee L."/>
            <person name="Kops G.J.P.L."/>
            <person name="Archibald J.M."/>
            <person name="Simpson A.G.B."/>
            <person name="Roger A.J."/>
        </authorList>
    </citation>
    <scope>NUCLEOTIDE SEQUENCE</scope>
    <source>
        <strain evidence="3">BICM</strain>
    </source>
</reference>
<name>A0A8J6E280_9EUKA</name>
<feature type="compositionally biased region" description="Basic and acidic residues" evidence="2">
    <location>
        <begin position="31"/>
        <end position="59"/>
    </location>
</feature>
<evidence type="ECO:0000313" key="3">
    <source>
        <dbReference type="EMBL" id="KAG9397299.1"/>
    </source>
</evidence>
<organism evidence="3 4">
    <name type="scientific">Carpediemonas membranifera</name>
    <dbReference type="NCBI Taxonomy" id="201153"/>
    <lineage>
        <taxon>Eukaryota</taxon>
        <taxon>Metamonada</taxon>
        <taxon>Carpediemonas-like organisms</taxon>
        <taxon>Carpediemonas</taxon>
    </lineage>
</organism>
<dbReference type="EMBL" id="JAHDYR010000003">
    <property type="protein sequence ID" value="KAG9397299.1"/>
    <property type="molecule type" value="Genomic_DNA"/>
</dbReference>
<proteinExistence type="predicted"/>
<evidence type="ECO:0000313" key="4">
    <source>
        <dbReference type="Proteomes" id="UP000717585"/>
    </source>
</evidence>
<dbReference type="PANTHER" id="PTHR31935:SF1">
    <property type="entry name" value="COILED-COIL DOMAIN-CONTAINING PROTEIN 13"/>
    <property type="match status" value="1"/>
</dbReference>
<keyword evidence="4" id="KW-1185">Reference proteome</keyword>
<feature type="region of interest" description="Disordered" evidence="2">
    <location>
        <begin position="28"/>
        <end position="76"/>
    </location>
</feature>
<protein>
    <submittedName>
        <fullName evidence="3">Chromosome segregation protein</fullName>
    </submittedName>
</protein>
<feature type="coiled-coil region" evidence="1">
    <location>
        <begin position="166"/>
        <end position="214"/>
    </location>
</feature>
<gene>
    <name evidence="3" type="ORF">J8273_1214</name>
</gene>
<dbReference type="Proteomes" id="UP000717585">
    <property type="component" value="Unassembled WGS sequence"/>
</dbReference>
<dbReference type="InterPro" id="IPR038929">
    <property type="entry name" value="CCDC13"/>
</dbReference>
<feature type="region of interest" description="Disordered" evidence="2">
    <location>
        <begin position="230"/>
        <end position="269"/>
    </location>
</feature>
<comment type="caution">
    <text evidence="3">The sequence shown here is derived from an EMBL/GenBank/DDBJ whole genome shotgun (WGS) entry which is preliminary data.</text>
</comment>